<evidence type="ECO:0000256" key="1">
    <source>
        <dbReference type="ARBA" id="ARBA00004141"/>
    </source>
</evidence>
<keyword evidence="8" id="KW-1185">Reference proteome</keyword>
<dbReference type="PANTHER" id="PTHR38480:SF1">
    <property type="entry name" value="SLR0254 PROTEIN"/>
    <property type="match status" value="1"/>
</dbReference>
<feature type="transmembrane region" description="Helical" evidence="5">
    <location>
        <begin position="142"/>
        <end position="167"/>
    </location>
</feature>
<organism evidence="7 8">
    <name type="scientific">Hyphobacterium lacteum</name>
    <dbReference type="NCBI Taxonomy" id="3116575"/>
    <lineage>
        <taxon>Bacteria</taxon>
        <taxon>Pseudomonadati</taxon>
        <taxon>Pseudomonadota</taxon>
        <taxon>Alphaproteobacteria</taxon>
        <taxon>Maricaulales</taxon>
        <taxon>Maricaulaceae</taxon>
        <taxon>Hyphobacterium</taxon>
    </lineage>
</organism>
<keyword evidence="3 5" id="KW-1133">Transmembrane helix</keyword>
<dbReference type="Proteomes" id="UP001354971">
    <property type="component" value="Unassembled WGS sequence"/>
</dbReference>
<proteinExistence type="predicted"/>
<keyword evidence="4 5" id="KW-0472">Membrane</keyword>
<comment type="subcellular location">
    <subcellularLocation>
        <location evidence="1">Membrane</location>
        <topology evidence="1">Multi-pass membrane protein</topology>
    </subcellularLocation>
</comment>
<feature type="transmembrane region" description="Helical" evidence="5">
    <location>
        <begin position="46"/>
        <end position="66"/>
    </location>
</feature>
<protein>
    <submittedName>
        <fullName evidence="7">RDD family protein</fullName>
    </submittedName>
</protein>
<dbReference type="Pfam" id="PF06271">
    <property type="entry name" value="RDD"/>
    <property type="match status" value="1"/>
</dbReference>
<gene>
    <name evidence="7" type="ORF">V0U79_04785</name>
</gene>
<evidence type="ECO:0000256" key="3">
    <source>
        <dbReference type="ARBA" id="ARBA00022989"/>
    </source>
</evidence>
<accession>A0ABU7LP65</accession>
<dbReference type="RefSeq" id="WP_330198331.1">
    <property type="nucleotide sequence ID" value="NZ_JAZDRP010000002.1"/>
</dbReference>
<comment type="caution">
    <text evidence="7">The sequence shown here is derived from an EMBL/GenBank/DDBJ whole genome shotgun (WGS) entry which is preliminary data.</text>
</comment>
<name>A0ABU7LP65_9PROT</name>
<evidence type="ECO:0000256" key="4">
    <source>
        <dbReference type="ARBA" id="ARBA00023136"/>
    </source>
</evidence>
<reference evidence="7 8" key="1">
    <citation type="submission" date="2024-01" db="EMBL/GenBank/DDBJ databases">
        <title>Hyphobacterium bacterium isolated from marine sediment.</title>
        <authorList>
            <person name="Zhao S."/>
        </authorList>
    </citation>
    <scope>NUCLEOTIDE SEQUENCE [LARGE SCALE GENOMIC DNA]</scope>
    <source>
        <strain evidence="8">HN65</strain>
    </source>
</reference>
<dbReference type="EMBL" id="JAZDRP010000002">
    <property type="protein sequence ID" value="MEE2525673.1"/>
    <property type="molecule type" value="Genomic_DNA"/>
</dbReference>
<evidence type="ECO:0000313" key="7">
    <source>
        <dbReference type="EMBL" id="MEE2525673.1"/>
    </source>
</evidence>
<sequence length="308" mass="33932">MARARNPAEAARQEAAGRRFAVLTPPEGVPIRFEIASLMARMGAQIADILLTVLAALAITFFIGLMPFPLVDFFTGVLFALLLLAIRAPYYILSELFWNGQTLGKKMTGLRVLSADGRGLTTHGVVARNMMKEAEVFLPGTMLLAAGGLGAIWTLVLLVWIAILLIVPLTNRKRQRLGDILANTYVVRQPKIVLLPDLSASTQADEFSFTPAQLDHYGRFELQTLETLLRANPLDKPVKAEMGKTITEVAAQIAKKIGFDETIPEGRALAFLHAFYTAQRAFLEQKQLFGEVRADKHHDHDNSGSPNR</sequence>
<evidence type="ECO:0000256" key="5">
    <source>
        <dbReference type="SAM" id="Phobius"/>
    </source>
</evidence>
<feature type="domain" description="RDD" evidence="6">
    <location>
        <begin position="36"/>
        <end position="183"/>
    </location>
</feature>
<dbReference type="PANTHER" id="PTHR38480">
    <property type="entry name" value="SLR0254 PROTEIN"/>
    <property type="match status" value="1"/>
</dbReference>
<evidence type="ECO:0000313" key="8">
    <source>
        <dbReference type="Proteomes" id="UP001354971"/>
    </source>
</evidence>
<evidence type="ECO:0000256" key="2">
    <source>
        <dbReference type="ARBA" id="ARBA00022692"/>
    </source>
</evidence>
<dbReference type="InterPro" id="IPR010432">
    <property type="entry name" value="RDD"/>
</dbReference>
<evidence type="ECO:0000259" key="6">
    <source>
        <dbReference type="Pfam" id="PF06271"/>
    </source>
</evidence>
<feature type="transmembrane region" description="Helical" evidence="5">
    <location>
        <begin position="73"/>
        <end position="93"/>
    </location>
</feature>
<keyword evidence="2 5" id="KW-0812">Transmembrane</keyword>